<keyword evidence="12" id="KW-1185">Reference proteome</keyword>
<reference evidence="11 12" key="1">
    <citation type="submission" date="2020-10" db="EMBL/GenBank/DDBJ databases">
        <title>Draft genome of Ramlibacter aquaticus LMG 30558.</title>
        <authorList>
            <person name="Props R."/>
        </authorList>
    </citation>
    <scope>NUCLEOTIDE SEQUENCE [LARGE SCALE GENOMIC DNA]</scope>
    <source>
        <strain evidence="11 12">LMG 30558</strain>
    </source>
</reference>
<name>A0ABR9SET6_9BURK</name>
<evidence type="ECO:0000256" key="7">
    <source>
        <dbReference type="ARBA" id="ARBA00024197"/>
    </source>
</evidence>
<gene>
    <name evidence="11" type="ORF">IM725_06655</name>
</gene>
<evidence type="ECO:0000313" key="11">
    <source>
        <dbReference type="EMBL" id="MBE7940247.1"/>
    </source>
</evidence>
<comment type="caution">
    <text evidence="11">The sequence shown here is derived from an EMBL/GenBank/DDBJ whole genome shotgun (WGS) entry which is preliminary data.</text>
</comment>
<evidence type="ECO:0000256" key="5">
    <source>
        <dbReference type="ARBA" id="ARBA00023136"/>
    </source>
</evidence>
<dbReference type="PANTHER" id="PTHR38035">
    <property type="entry name" value="UPF0070 PROTEIN YFGM"/>
    <property type="match status" value="1"/>
</dbReference>
<dbReference type="Pfam" id="PF09976">
    <property type="entry name" value="TPR_21"/>
    <property type="match status" value="1"/>
</dbReference>
<dbReference type="EMBL" id="JADDOJ010000018">
    <property type="protein sequence ID" value="MBE7940247.1"/>
    <property type="molecule type" value="Genomic_DNA"/>
</dbReference>
<dbReference type="Proteomes" id="UP000715965">
    <property type="component" value="Unassembled WGS sequence"/>
</dbReference>
<evidence type="ECO:0000256" key="3">
    <source>
        <dbReference type="ARBA" id="ARBA00022692"/>
    </source>
</evidence>
<evidence type="ECO:0000256" key="8">
    <source>
        <dbReference type="ARBA" id="ARBA00024235"/>
    </source>
</evidence>
<dbReference type="InterPro" id="IPR011990">
    <property type="entry name" value="TPR-like_helical_dom_sf"/>
</dbReference>
<evidence type="ECO:0000259" key="10">
    <source>
        <dbReference type="Pfam" id="PF09976"/>
    </source>
</evidence>
<evidence type="ECO:0000256" key="9">
    <source>
        <dbReference type="SAM" id="Phobius"/>
    </source>
</evidence>
<comment type="subcellular location">
    <subcellularLocation>
        <location evidence="1">Cell membrane</location>
        <topology evidence="1">Single-pass type II membrane protein</topology>
    </subcellularLocation>
</comment>
<feature type="transmembrane region" description="Helical" evidence="9">
    <location>
        <begin position="26"/>
        <end position="44"/>
    </location>
</feature>
<sequence>MANNLDLEEQEQLDQLKHFWNEYGNLITWVAIIVFGSIAAWNGWQYWQRNQAAQASALYDEVERYAQAGDTARLERAFGDMKDRFGRTAWAGQAGLETAQALAAKGNLDGARTALEWVAGSARDEGYQAVARLRLAAVLVERKAYDDALKQLTGGFPQAFEALAADRRGDVYNLQGKKAEAKAEYEKAFKGFSERDEYRRLVDVKLTALGVDTRTLAAPAAPAASEAAKQP</sequence>
<dbReference type="Gene3D" id="1.25.40.10">
    <property type="entry name" value="Tetratricopeptide repeat domain"/>
    <property type="match status" value="1"/>
</dbReference>
<dbReference type="InterPro" id="IPR026039">
    <property type="entry name" value="YfgM"/>
</dbReference>
<evidence type="ECO:0000256" key="4">
    <source>
        <dbReference type="ARBA" id="ARBA00022989"/>
    </source>
</evidence>
<dbReference type="SUPFAM" id="SSF48452">
    <property type="entry name" value="TPR-like"/>
    <property type="match status" value="1"/>
</dbReference>
<dbReference type="InterPro" id="IPR018704">
    <property type="entry name" value="SecYEG/CpoB_TPR"/>
</dbReference>
<dbReference type="RefSeq" id="WP_193779790.1">
    <property type="nucleotide sequence ID" value="NZ_JADDOJ010000018.1"/>
</dbReference>
<keyword evidence="6" id="KW-0143">Chaperone</keyword>
<evidence type="ECO:0000256" key="6">
    <source>
        <dbReference type="ARBA" id="ARBA00023186"/>
    </source>
</evidence>
<dbReference type="PIRSF" id="PIRSF006170">
    <property type="entry name" value="YfgM"/>
    <property type="match status" value="1"/>
</dbReference>
<keyword evidence="4 9" id="KW-1133">Transmembrane helix</keyword>
<evidence type="ECO:0000313" key="12">
    <source>
        <dbReference type="Proteomes" id="UP000715965"/>
    </source>
</evidence>
<protein>
    <recommendedName>
        <fullName evidence="8">Ancillary SecYEG translocon subunit</fullName>
    </recommendedName>
</protein>
<comment type="similarity">
    <text evidence="7">Belongs to the YfgM family.</text>
</comment>
<organism evidence="11 12">
    <name type="scientific">Ramlibacter aquaticus</name>
    <dbReference type="NCBI Taxonomy" id="2780094"/>
    <lineage>
        <taxon>Bacteria</taxon>
        <taxon>Pseudomonadati</taxon>
        <taxon>Pseudomonadota</taxon>
        <taxon>Betaproteobacteria</taxon>
        <taxon>Burkholderiales</taxon>
        <taxon>Comamonadaceae</taxon>
        <taxon>Ramlibacter</taxon>
    </lineage>
</organism>
<proteinExistence type="inferred from homology"/>
<accession>A0ABR9SET6</accession>
<keyword evidence="3 9" id="KW-0812">Transmembrane</keyword>
<dbReference type="PANTHER" id="PTHR38035:SF1">
    <property type="entry name" value="ANCILLARY SECYEG TRANSLOCON SUBUNIT"/>
    <property type="match status" value="1"/>
</dbReference>
<evidence type="ECO:0000256" key="1">
    <source>
        <dbReference type="ARBA" id="ARBA00004401"/>
    </source>
</evidence>
<evidence type="ECO:0000256" key="2">
    <source>
        <dbReference type="ARBA" id="ARBA00022475"/>
    </source>
</evidence>
<feature type="domain" description="Ancillary SecYEG translocon subunit/Cell division coordinator CpoB TPR" evidence="10">
    <location>
        <begin position="17"/>
        <end position="210"/>
    </location>
</feature>
<keyword evidence="5 9" id="KW-0472">Membrane</keyword>
<keyword evidence="2" id="KW-1003">Cell membrane</keyword>